<organism evidence="1 2">
    <name type="scientific">Periconia digitata</name>
    <dbReference type="NCBI Taxonomy" id="1303443"/>
    <lineage>
        <taxon>Eukaryota</taxon>
        <taxon>Fungi</taxon>
        <taxon>Dikarya</taxon>
        <taxon>Ascomycota</taxon>
        <taxon>Pezizomycotina</taxon>
        <taxon>Dothideomycetes</taxon>
        <taxon>Pleosporomycetidae</taxon>
        <taxon>Pleosporales</taxon>
        <taxon>Massarineae</taxon>
        <taxon>Periconiaceae</taxon>
        <taxon>Periconia</taxon>
    </lineage>
</organism>
<dbReference type="AlphaFoldDB" id="A0A9W4XPP0"/>
<evidence type="ECO:0000313" key="2">
    <source>
        <dbReference type="Proteomes" id="UP001152607"/>
    </source>
</evidence>
<accession>A0A9W4XPP0</accession>
<evidence type="ECO:0000313" key="1">
    <source>
        <dbReference type="EMBL" id="CAI6253471.1"/>
    </source>
</evidence>
<sequence>MAKISCWIDNVSLNRYVNLLGMMMPADETQTISGIISTGSFSFILSKYLDFYF</sequence>
<protein>
    <submittedName>
        <fullName evidence="1">Uncharacterized protein</fullName>
    </submittedName>
</protein>
<reference evidence="1" key="1">
    <citation type="submission" date="2023-01" db="EMBL/GenBank/DDBJ databases">
        <authorList>
            <person name="Van Ghelder C."/>
            <person name="Rancurel C."/>
        </authorList>
    </citation>
    <scope>NUCLEOTIDE SEQUENCE</scope>
    <source>
        <strain evidence="1">CNCM I-4278</strain>
    </source>
</reference>
<comment type="caution">
    <text evidence="1">The sequence shown here is derived from an EMBL/GenBank/DDBJ whole genome shotgun (WGS) entry which is preliminary data.</text>
</comment>
<gene>
    <name evidence="1" type="ORF">PDIGIT_LOCUS1063</name>
</gene>
<proteinExistence type="predicted"/>
<keyword evidence="2" id="KW-1185">Reference proteome</keyword>
<dbReference type="EMBL" id="CAOQHR010000001">
    <property type="protein sequence ID" value="CAI6253471.1"/>
    <property type="molecule type" value="Genomic_DNA"/>
</dbReference>
<dbReference type="Proteomes" id="UP001152607">
    <property type="component" value="Unassembled WGS sequence"/>
</dbReference>
<name>A0A9W4XPP0_9PLEO</name>